<keyword evidence="1" id="KW-0472">Membrane</keyword>
<evidence type="ECO:0000256" key="1">
    <source>
        <dbReference type="SAM" id="Phobius"/>
    </source>
</evidence>
<feature type="transmembrane region" description="Helical" evidence="1">
    <location>
        <begin position="46"/>
        <end position="64"/>
    </location>
</feature>
<evidence type="ECO:0000313" key="3">
    <source>
        <dbReference type="Proteomes" id="UP001058602"/>
    </source>
</evidence>
<reference evidence="2" key="1">
    <citation type="submission" date="2022-07" db="EMBL/GenBank/DDBJ databases">
        <title>Complete genome of Vibrio japonicus strain JCM 31412T and phylogenomic assessment of the Nereis clade of the genus Vibrio.</title>
        <authorList>
            <person name="Shlafstein M.D."/>
            <person name="Emsley S.A."/>
            <person name="Ushijima B."/>
            <person name="Videau P."/>
            <person name="Saw J.H."/>
        </authorList>
    </citation>
    <scope>NUCLEOTIDE SEQUENCE</scope>
    <source>
        <strain evidence="2">JCM 31412</strain>
    </source>
</reference>
<proteinExistence type="predicted"/>
<gene>
    <name evidence="2" type="ORF">NP165_04935</name>
</gene>
<keyword evidence="3" id="KW-1185">Reference proteome</keyword>
<feature type="transmembrane region" description="Helical" evidence="1">
    <location>
        <begin position="12"/>
        <end position="34"/>
    </location>
</feature>
<accession>A0ABY5LKV4</accession>
<name>A0ABY5LKV4_9VIBR</name>
<dbReference type="RefSeq" id="WP_257085202.1">
    <property type="nucleotide sequence ID" value="NZ_CP102096.1"/>
</dbReference>
<sequence length="167" mass="20027">MAKSMSDGLLSFPIIIVMGFAILYPFSVAYDYIIEFYTLMLTKVRLWVIPINVTLLVLLIVPWAKVRQVYRYEIALTDEERKYYHIPIWHYAVYVVLLIITLIPLVFVCNAWFGSWATYEYQNTVWFGLDRLWDNSEWRWIVPLVSFVFSVKWSRKILKKQYSPSYE</sequence>
<feature type="transmembrane region" description="Helical" evidence="1">
    <location>
        <begin position="91"/>
        <end position="118"/>
    </location>
</feature>
<organism evidence="2 3">
    <name type="scientific">Vibrio japonicus</name>
    <dbReference type="NCBI Taxonomy" id="1824638"/>
    <lineage>
        <taxon>Bacteria</taxon>
        <taxon>Pseudomonadati</taxon>
        <taxon>Pseudomonadota</taxon>
        <taxon>Gammaproteobacteria</taxon>
        <taxon>Vibrionales</taxon>
        <taxon>Vibrionaceae</taxon>
        <taxon>Vibrio</taxon>
    </lineage>
</organism>
<dbReference type="EMBL" id="CP102096">
    <property type="protein sequence ID" value="UUM31478.1"/>
    <property type="molecule type" value="Genomic_DNA"/>
</dbReference>
<keyword evidence="1" id="KW-0812">Transmembrane</keyword>
<evidence type="ECO:0000313" key="2">
    <source>
        <dbReference type="EMBL" id="UUM31478.1"/>
    </source>
</evidence>
<dbReference type="Proteomes" id="UP001058602">
    <property type="component" value="Chromosome 1"/>
</dbReference>
<keyword evidence="1" id="KW-1133">Transmembrane helix</keyword>
<protein>
    <submittedName>
        <fullName evidence="2">Uncharacterized protein</fullName>
    </submittedName>
</protein>